<dbReference type="EMBL" id="CP002280">
    <property type="protein sequence ID" value="ADP40965.1"/>
    <property type="molecule type" value="Genomic_DNA"/>
</dbReference>
<dbReference type="AlphaFoldDB" id="E3GZZ5"/>
<protein>
    <submittedName>
        <fullName evidence="1">Abi-like protein</fullName>
    </submittedName>
</protein>
<dbReference type="InterPro" id="IPR011664">
    <property type="entry name" value="Abi_system_AbiD/AbiF-like"/>
</dbReference>
<dbReference type="Pfam" id="PF07751">
    <property type="entry name" value="Abi_2"/>
    <property type="match status" value="1"/>
</dbReference>
<accession>E3GZZ5</accession>
<evidence type="ECO:0000313" key="2">
    <source>
        <dbReference type="Proteomes" id="UP000000387"/>
    </source>
</evidence>
<sequence>MGTIPLKPPTTLEQQIERLRKRGMSIEDDIAQQWLSNISYYRLSAYWYPNRIITKNSDGQICRGDLFMPRTSFEDVIALYEADRKLRTLIHDGIERIEVALRARIGELLVSEGSLSYRNKIIFRPNFKHEEWLETADKRVSRAMRRNESIKHYADQYGGQYPFWVLADVLDFSDISKLYEGLKTTDQYKLAEDLGVNIDLNLLSANLRRKTLRSHPLVRWFEQLSIVRNTCAHHGRLWNKSFTPASTNALRTVHGLSTLPDGQSGRIYGTLVLMAFLLRTISPNSSWQGKIVNLLEDKFIPNPIVSMKSMGLPNSWSGSLL</sequence>
<proteinExistence type="predicted"/>
<dbReference type="eggNOG" id="COG4823">
    <property type="taxonomic scope" value="Bacteria"/>
</dbReference>
<evidence type="ECO:0000313" key="1">
    <source>
        <dbReference type="EMBL" id="ADP40965.1"/>
    </source>
</evidence>
<organism evidence="1 2">
    <name type="scientific">Rothia dentocariosa (strain ATCC 17931 / CDC X599 / XDIA)</name>
    <dbReference type="NCBI Taxonomy" id="762948"/>
    <lineage>
        <taxon>Bacteria</taxon>
        <taxon>Bacillati</taxon>
        <taxon>Actinomycetota</taxon>
        <taxon>Actinomycetes</taxon>
        <taxon>Micrococcales</taxon>
        <taxon>Micrococcaceae</taxon>
        <taxon>Rothia</taxon>
    </lineage>
</organism>
<dbReference type="Proteomes" id="UP000000387">
    <property type="component" value="Chromosome"/>
</dbReference>
<gene>
    <name evidence="1" type="ordered locus">HMPREF0733_11508</name>
</gene>
<dbReference type="KEGG" id="rdn:HMPREF0733_11508"/>
<name>E3GZZ5_ROTDC</name>
<dbReference type="HOGENOM" id="CLU_044962_2_2_11"/>
<reference evidence="2" key="1">
    <citation type="submission" date="2010-10" db="EMBL/GenBank/DDBJ databases">
        <title>The complete genome of Rothia dentocariosa ATCC 17931.</title>
        <authorList>
            <person name="Muzny D."/>
            <person name="Qin X."/>
            <person name="Buhay C."/>
            <person name="Dugan-Rocha S."/>
            <person name="Ding Y."/>
            <person name="Chen G."/>
            <person name="Hawes A."/>
            <person name="Holder M."/>
            <person name="Jhangiani S."/>
            <person name="Johnson A."/>
            <person name="Khan Z."/>
            <person name="Li Z."/>
            <person name="Liu W."/>
            <person name="Liu X."/>
            <person name="Perez L."/>
            <person name="Shen H."/>
            <person name="Wang Q."/>
            <person name="Watt J."/>
            <person name="Xi L."/>
            <person name="Xin Y."/>
            <person name="Zhou J."/>
            <person name="Deng J."/>
            <person name="Jiang H."/>
            <person name="Liu Y."/>
            <person name="Qu J."/>
            <person name="Song X.-Z."/>
            <person name="Zhang L."/>
            <person name="Villasana D."/>
            <person name="Johnson A."/>
            <person name="Liu J."/>
            <person name="Liyanage D."/>
            <person name="Lorensuhewa L."/>
            <person name="Robinson T."/>
            <person name="Song A."/>
            <person name="Song B.-B."/>
            <person name="Dinh H."/>
            <person name="Thornton R."/>
            <person name="Coyle M."/>
            <person name="Francisco L."/>
            <person name="Jackson L."/>
            <person name="Javaid M."/>
            <person name="Korchina V."/>
            <person name="Kovar C."/>
            <person name="Mata R."/>
            <person name="Mathew T."/>
            <person name="Ngo R."/>
            <person name="Nguyen L."/>
            <person name="Nguyen N."/>
            <person name="Okwuonu G."/>
            <person name="Ongeri F."/>
            <person name="Pham C."/>
            <person name="Simmons D."/>
            <person name="Wilczek-Boney K."/>
            <person name="Hale W."/>
            <person name="Jakkamsetti A."/>
            <person name="Pham P."/>
            <person name="Ruth R."/>
            <person name="San Lucas F."/>
            <person name="Warren J."/>
            <person name="Zhang J."/>
            <person name="Zhao Z."/>
            <person name="Zhou C."/>
            <person name="Zhu D."/>
            <person name="Lee S."/>
            <person name="Bess C."/>
            <person name="Blankenburg K."/>
            <person name="Forbes L."/>
            <person name="Fu Q."/>
            <person name="Gubbala S."/>
            <person name="Hirani K."/>
            <person name="Jayaseelan J.C."/>
            <person name="Lara F."/>
            <person name="Munidasa M."/>
            <person name="Palculict T."/>
            <person name="Patil S."/>
            <person name="Pu L.-L."/>
            <person name="Saada N."/>
            <person name="Tang L."/>
            <person name="Weissenberger G."/>
            <person name="Zhu Y."/>
            <person name="Hemphill L."/>
            <person name="Shang Y."/>
            <person name="Youmans B."/>
            <person name="Ayvaz T."/>
            <person name="Ross M."/>
            <person name="Santibanez J."/>
            <person name="Aqrawi P."/>
            <person name="Gross S."/>
            <person name="Joshi V."/>
            <person name="Fowler G."/>
            <person name="Nazareth L."/>
            <person name="Reid J."/>
            <person name="Worley K."/>
            <person name="Petrosino J."/>
            <person name="Highlander S."/>
            <person name="Gibbs R."/>
        </authorList>
    </citation>
    <scope>NUCLEOTIDE SEQUENCE [LARGE SCALE GENOMIC DNA]</scope>
    <source>
        <strain evidence="2">ATCC 17931 / CDC X599 / XDIA</strain>
    </source>
</reference>